<proteinExistence type="predicted"/>
<protein>
    <submittedName>
        <fullName evidence="2">Uncharacterized protein</fullName>
    </submittedName>
</protein>
<evidence type="ECO:0000313" key="2">
    <source>
        <dbReference type="EMBL" id="SJM96292.1"/>
    </source>
</evidence>
<gene>
    <name evidence="2" type="ORF">CRENPOLYSF2_960009</name>
</gene>
<name>A0A1R4HJ88_9GAMM</name>
<evidence type="ECO:0000256" key="1">
    <source>
        <dbReference type="SAM" id="MobiDB-lite"/>
    </source>
</evidence>
<dbReference type="EMBL" id="FUKJ01000464">
    <property type="protein sequence ID" value="SJM96292.1"/>
    <property type="molecule type" value="Genomic_DNA"/>
</dbReference>
<evidence type="ECO:0000313" key="3">
    <source>
        <dbReference type="Proteomes" id="UP000195442"/>
    </source>
</evidence>
<sequence>MCRNKRISVTIKKSPRKAQKTRKSVNNLSEKELLPKILCLLCFPWRDKNAVAYFLNG</sequence>
<dbReference type="Proteomes" id="UP000195442">
    <property type="component" value="Unassembled WGS sequence"/>
</dbReference>
<dbReference type="AlphaFoldDB" id="A0A1R4HJ88"/>
<feature type="compositionally biased region" description="Basic residues" evidence="1">
    <location>
        <begin position="13"/>
        <end position="23"/>
    </location>
</feature>
<accession>A0A1R4HJ88</accession>
<organism evidence="2 3">
    <name type="scientific">Crenothrix polyspora</name>
    <dbReference type="NCBI Taxonomy" id="360316"/>
    <lineage>
        <taxon>Bacteria</taxon>
        <taxon>Pseudomonadati</taxon>
        <taxon>Pseudomonadota</taxon>
        <taxon>Gammaproteobacteria</taxon>
        <taxon>Methylococcales</taxon>
        <taxon>Crenotrichaceae</taxon>
        <taxon>Crenothrix</taxon>
    </lineage>
</organism>
<feature type="region of interest" description="Disordered" evidence="1">
    <location>
        <begin position="1"/>
        <end position="25"/>
    </location>
</feature>
<reference evidence="3" key="1">
    <citation type="submission" date="2017-02" db="EMBL/GenBank/DDBJ databases">
        <authorList>
            <person name="Daims H."/>
        </authorList>
    </citation>
    <scope>NUCLEOTIDE SEQUENCE [LARGE SCALE GENOMIC DNA]</scope>
</reference>
<keyword evidence="3" id="KW-1185">Reference proteome</keyword>